<organism evidence="1 2">
    <name type="scientific">Sphingomonas aliaeris</name>
    <dbReference type="NCBI Taxonomy" id="2759526"/>
    <lineage>
        <taxon>Bacteria</taxon>
        <taxon>Pseudomonadati</taxon>
        <taxon>Pseudomonadota</taxon>
        <taxon>Alphaproteobacteria</taxon>
        <taxon>Sphingomonadales</taxon>
        <taxon>Sphingomonadaceae</taxon>
        <taxon>Sphingomonas</taxon>
    </lineage>
</organism>
<dbReference type="Pfam" id="PF23812">
    <property type="entry name" value="Phage_TAC_18"/>
    <property type="match status" value="1"/>
</dbReference>
<keyword evidence="2" id="KW-1185">Reference proteome</keyword>
<dbReference type="Proteomes" id="UP000595894">
    <property type="component" value="Chromosome"/>
</dbReference>
<dbReference type="AlphaFoldDB" id="A0A974NXV7"/>
<dbReference type="InterPro" id="IPR056919">
    <property type="entry name" value="Phage_TAC_18"/>
</dbReference>
<gene>
    <name evidence="1" type="ORF">H5J25_13870</name>
</gene>
<proteinExistence type="predicted"/>
<dbReference type="KEGG" id="sari:H5J25_13870"/>
<evidence type="ECO:0000313" key="1">
    <source>
        <dbReference type="EMBL" id="QQV79064.1"/>
    </source>
</evidence>
<reference evidence="2" key="1">
    <citation type="submission" date="2020-09" db="EMBL/GenBank/DDBJ databases">
        <title>Sphingomonas sp., a new species isolated from pork steak.</title>
        <authorList>
            <person name="Heidler von Heilborn D."/>
        </authorList>
    </citation>
    <scope>NUCLEOTIDE SEQUENCE [LARGE SCALE GENOMIC DNA]</scope>
</reference>
<sequence length="144" mass="16223">MKLVVRQMAWLNATPKPDDRTKRAQIGAEVAQVSRLARFKADKIKPQMPPNPLPHIVDRLVEIGLNEQAGMGVAPLSWSTIDAWTRLTGIDLMPWEVRLIRSLSVAYLSEGSRAESENCPPPWRGTWTARNLEVEQSRLEELLG</sequence>
<evidence type="ECO:0000313" key="2">
    <source>
        <dbReference type="Proteomes" id="UP000595894"/>
    </source>
</evidence>
<accession>A0A974NXV7</accession>
<protein>
    <submittedName>
        <fullName evidence="1">Uncharacterized protein</fullName>
    </submittedName>
</protein>
<dbReference type="EMBL" id="CP061035">
    <property type="protein sequence ID" value="QQV79064.1"/>
    <property type="molecule type" value="Genomic_DNA"/>
</dbReference>
<name>A0A974NXV7_9SPHN</name>